<reference evidence="2" key="1">
    <citation type="journal article" date="2019" name="Int. J. Syst. Evol. Microbiol.">
        <title>The Global Catalogue of Microorganisms (GCM) 10K type strain sequencing project: providing services to taxonomists for standard genome sequencing and annotation.</title>
        <authorList>
            <consortium name="The Broad Institute Genomics Platform"/>
            <consortium name="The Broad Institute Genome Sequencing Center for Infectious Disease"/>
            <person name="Wu L."/>
            <person name="Ma J."/>
        </authorList>
    </citation>
    <scope>NUCLEOTIDE SEQUENCE [LARGE SCALE GENOMIC DNA]</scope>
    <source>
        <strain evidence="2">CGMCC 1.12286</strain>
    </source>
</reference>
<dbReference type="RefSeq" id="WP_377943424.1">
    <property type="nucleotide sequence ID" value="NZ_JBHUCX010000029.1"/>
</dbReference>
<evidence type="ECO:0000313" key="2">
    <source>
        <dbReference type="Proteomes" id="UP001597079"/>
    </source>
</evidence>
<name>A0ABW4JHZ4_9BACL</name>
<dbReference type="Proteomes" id="UP001597079">
    <property type="component" value="Unassembled WGS sequence"/>
</dbReference>
<keyword evidence="1" id="KW-0223">Dioxygenase</keyword>
<accession>A0ABW4JHZ4</accession>
<comment type="caution">
    <text evidence="1">The sequence shown here is derived from an EMBL/GenBank/DDBJ whole genome shotgun (WGS) entry which is preliminary data.</text>
</comment>
<dbReference type="EMBL" id="JBHUCX010000029">
    <property type="protein sequence ID" value="MFD1675544.1"/>
    <property type="molecule type" value="Genomic_DNA"/>
</dbReference>
<dbReference type="PANTHER" id="PTHR20883:SF48">
    <property type="entry name" value="ECTOINE DIOXYGENASE"/>
    <property type="match status" value="1"/>
</dbReference>
<organism evidence="1 2">
    <name type="scientific">Alicyclobacillus fodiniaquatilis</name>
    <dbReference type="NCBI Taxonomy" id="1661150"/>
    <lineage>
        <taxon>Bacteria</taxon>
        <taxon>Bacillati</taxon>
        <taxon>Bacillota</taxon>
        <taxon>Bacilli</taxon>
        <taxon>Bacillales</taxon>
        <taxon>Alicyclobacillaceae</taxon>
        <taxon>Alicyclobacillus</taxon>
    </lineage>
</organism>
<gene>
    <name evidence="1" type="ORF">ACFSB2_12650</name>
</gene>
<dbReference type="PANTHER" id="PTHR20883">
    <property type="entry name" value="PHYTANOYL-COA DIOXYGENASE DOMAIN CONTAINING 1"/>
    <property type="match status" value="1"/>
</dbReference>
<dbReference type="Pfam" id="PF05721">
    <property type="entry name" value="PhyH"/>
    <property type="match status" value="1"/>
</dbReference>
<keyword evidence="2" id="KW-1185">Reference proteome</keyword>
<dbReference type="Gene3D" id="2.60.120.620">
    <property type="entry name" value="q2cbj1_9rhob like domain"/>
    <property type="match status" value="1"/>
</dbReference>
<evidence type="ECO:0000313" key="1">
    <source>
        <dbReference type="EMBL" id="MFD1675544.1"/>
    </source>
</evidence>
<dbReference type="InterPro" id="IPR008775">
    <property type="entry name" value="Phytyl_CoA_dOase-like"/>
</dbReference>
<sequence>MEDLKQQYESKGYIVASDVFTQEEIRSMKAEIKALLNKKGVFSRENDASNGVFVGLSANSDLFKKIAADRRIINVLQNVIGKQIVFLSDKVVFKNATTDFGSPWHQDWPYWKGSHKLSVWVALDDATIKNGCLKVILGSHLRGELLHRGEVHDNFGFINRMNPDDIDDATVVSLPIKAGGAVFFHDLLLHASHPNVSGEDRWALISTYKDGTQPDPSYDWAVASFPIICE</sequence>
<protein>
    <submittedName>
        <fullName evidence="1">Phytanoyl-CoA dioxygenase family protein</fullName>
    </submittedName>
</protein>
<proteinExistence type="predicted"/>
<dbReference type="SUPFAM" id="SSF51197">
    <property type="entry name" value="Clavaminate synthase-like"/>
    <property type="match status" value="1"/>
</dbReference>
<dbReference type="GO" id="GO:0051213">
    <property type="term" value="F:dioxygenase activity"/>
    <property type="evidence" value="ECO:0007669"/>
    <property type="project" value="UniProtKB-KW"/>
</dbReference>
<keyword evidence="1" id="KW-0560">Oxidoreductase</keyword>